<evidence type="ECO:0000256" key="6">
    <source>
        <dbReference type="ARBA" id="ARBA00023136"/>
    </source>
</evidence>
<feature type="transmembrane region" description="Helical" evidence="7">
    <location>
        <begin position="119"/>
        <end position="145"/>
    </location>
</feature>
<evidence type="ECO:0000256" key="7">
    <source>
        <dbReference type="SAM" id="Phobius"/>
    </source>
</evidence>
<accession>A0ABW5NIR1</accession>
<organism evidence="9 10">
    <name type="scientific">Sphingobacterium corticis</name>
    <dbReference type="NCBI Taxonomy" id="1812823"/>
    <lineage>
        <taxon>Bacteria</taxon>
        <taxon>Pseudomonadati</taxon>
        <taxon>Bacteroidota</taxon>
        <taxon>Sphingobacteriia</taxon>
        <taxon>Sphingobacteriales</taxon>
        <taxon>Sphingobacteriaceae</taxon>
        <taxon>Sphingobacterium</taxon>
    </lineage>
</organism>
<name>A0ABW5NIR1_9SPHI</name>
<keyword evidence="5 7" id="KW-1133">Transmembrane helix</keyword>
<dbReference type="Pfam" id="PF01757">
    <property type="entry name" value="Acyl_transf_3"/>
    <property type="match status" value="1"/>
</dbReference>
<feature type="transmembrane region" description="Helical" evidence="7">
    <location>
        <begin position="81"/>
        <end position="99"/>
    </location>
</feature>
<feature type="transmembrane region" description="Helical" evidence="7">
    <location>
        <begin position="308"/>
        <end position="329"/>
    </location>
</feature>
<dbReference type="EMBL" id="JBHUMA010000004">
    <property type="protein sequence ID" value="MFD2598483.1"/>
    <property type="molecule type" value="Genomic_DNA"/>
</dbReference>
<feature type="transmembrane region" description="Helical" evidence="7">
    <location>
        <begin position="184"/>
        <end position="207"/>
    </location>
</feature>
<keyword evidence="4 7" id="KW-0812">Transmembrane</keyword>
<protein>
    <submittedName>
        <fullName evidence="9">Acyltransferase family protein</fullName>
    </submittedName>
</protein>
<evidence type="ECO:0000256" key="5">
    <source>
        <dbReference type="ARBA" id="ARBA00022989"/>
    </source>
</evidence>
<keyword evidence="3" id="KW-1003">Cell membrane</keyword>
<reference evidence="10" key="1">
    <citation type="journal article" date="2019" name="Int. J. Syst. Evol. Microbiol.">
        <title>The Global Catalogue of Microorganisms (GCM) 10K type strain sequencing project: providing services to taxonomists for standard genome sequencing and annotation.</title>
        <authorList>
            <consortium name="The Broad Institute Genomics Platform"/>
            <consortium name="The Broad Institute Genome Sequencing Center for Infectious Disease"/>
            <person name="Wu L."/>
            <person name="Ma J."/>
        </authorList>
    </citation>
    <scope>NUCLEOTIDE SEQUENCE [LARGE SCALE GENOMIC DNA]</scope>
    <source>
        <strain evidence="10">KCTC 42248</strain>
    </source>
</reference>
<feature type="transmembrane region" description="Helical" evidence="7">
    <location>
        <begin position="243"/>
        <end position="263"/>
    </location>
</feature>
<dbReference type="Proteomes" id="UP001597393">
    <property type="component" value="Unassembled WGS sequence"/>
</dbReference>
<comment type="caution">
    <text evidence="9">The sequence shown here is derived from an EMBL/GenBank/DDBJ whole genome shotgun (WGS) entry which is preliminary data.</text>
</comment>
<keyword evidence="10" id="KW-1185">Reference proteome</keyword>
<gene>
    <name evidence="9" type="ORF">ACFSQ3_05910</name>
</gene>
<dbReference type="RefSeq" id="WP_380868401.1">
    <property type="nucleotide sequence ID" value="NZ_JBHUMA010000004.1"/>
</dbReference>
<comment type="similarity">
    <text evidence="2">Belongs to the acyltransferase 3 family.</text>
</comment>
<evidence type="ECO:0000256" key="3">
    <source>
        <dbReference type="ARBA" id="ARBA00022475"/>
    </source>
</evidence>
<evidence type="ECO:0000313" key="9">
    <source>
        <dbReference type="EMBL" id="MFD2598483.1"/>
    </source>
</evidence>
<sequence>MKSLRFPLIVAVVFIHSFDNNLLHFGSHPWFANVQYLFSQVFARIAVPTFYFVSGYLFFFNIDNWTQEIYRQKLQRRLTSLFIPYIFWISSAVLIFFVAQQIPALRPFFSGVNKRVEDYAILDFLQAFWVVKPSISPILYQFWFIRDLIVIILLSPLIYYFLKYLKFFGLFILFAIWFTAPPYLIAGLSFPCLFFFSLGAFFSIYKINALESFYQIRQVIYIYPFIAFLDFMVRGFYKNQYIHNTGVALGMISFINLMYWLTVKKEIKPIEILASASFFVFAFHEPWLSLTKKSIAYLVRPNSEAAFLLIYFTTPILVILLSLAVYVGLKKTFATFLRIISGGR</sequence>
<feature type="transmembrane region" description="Helical" evidence="7">
    <location>
        <begin position="219"/>
        <end position="237"/>
    </location>
</feature>
<feature type="transmembrane region" description="Helical" evidence="7">
    <location>
        <begin position="270"/>
        <end position="288"/>
    </location>
</feature>
<keyword evidence="9" id="KW-0012">Acyltransferase</keyword>
<evidence type="ECO:0000256" key="2">
    <source>
        <dbReference type="ARBA" id="ARBA00007400"/>
    </source>
</evidence>
<feature type="transmembrane region" description="Helical" evidence="7">
    <location>
        <begin position="157"/>
        <end position="178"/>
    </location>
</feature>
<evidence type="ECO:0000313" key="10">
    <source>
        <dbReference type="Proteomes" id="UP001597393"/>
    </source>
</evidence>
<dbReference type="InterPro" id="IPR002656">
    <property type="entry name" value="Acyl_transf_3_dom"/>
</dbReference>
<keyword evidence="9" id="KW-0808">Transferase</keyword>
<keyword evidence="6 7" id="KW-0472">Membrane</keyword>
<dbReference type="GO" id="GO:0016746">
    <property type="term" value="F:acyltransferase activity"/>
    <property type="evidence" value="ECO:0007669"/>
    <property type="project" value="UniProtKB-KW"/>
</dbReference>
<evidence type="ECO:0000256" key="1">
    <source>
        <dbReference type="ARBA" id="ARBA00004651"/>
    </source>
</evidence>
<comment type="subcellular location">
    <subcellularLocation>
        <location evidence="1">Cell membrane</location>
        <topology evidence="1">Multi-pass membrane protein</topology>
    </subcellularLocation>
</comment>
<dbReference type="PANTHER" id="PTHR40074:SF2">
    <property type="entry name" value="O-ACETYLTRANSFERASE WECH"/>
    <property type="match status" value="1"/>
</dbReference>
<proteinExistence type="inferred from homology"/>
<feature type="transmembrane region" description="Helical" evidence="7">
    <location>
        <begin position="41"/>
        <end position="60"/>
    </location>
</feature>
<dbReference type="PANTHER" id="PTHR40074">
    <property type="entry name" value="O-ACETYLTRANSFERASE WECH"/>
    <property type="match status" value="1"/>
</dbReference>
<feature type="domain" description="Acyltransferase 3" evidence="8">
    <location>
        <begin position="4"/>
        <end position="323"/>
    </location>
</feature>
<evidence type="ECO:0000256" key="4">
    <source>
        <dbReference type="ARBA" id="ARBA00022692"/>
    </source>
</evidence>
<evidence type="ECO:0000259" key="8">
    <source>
        <dbReference type="Pfam" id="PF01757"/>
    </source>
</evidence>